<keyword evidence="1" id="KW-0472">Membrane</keyword>
<dbReference type="EMBL" id="JACCBH010000001">
    <property type="protein sequence ID" value="NYD53677.1"/>
    <property type="molecule type" value="Genomic_DNA"/>
</dbReference>
<keyword evidence="3" id="KW-1185">Reference proteome</keyword>
<dbReference type="RefSeq" id="WP_179431418.1">
    <property type="nucleotide sequence ID" value="NZ_BAABLC010000009.1"/>
</dbReference>
<reference evidence="2 3" key="1">
    <citation type="submission" date="2020-07" db="EMBL/GenBank/DDBJ databases">
        <title>Sequencing the genomes of 1000 actinobacteria strains.</title>
        <authorList>
            <person name="Klenk H.-P."/>
        </authorList>
    </citation>
    <scope>NUCLEOTIDE SEQUENCE [LARGE SCALE GENOMIC DNA]</scope>
    <source>
        <strain evidence="2 3">DSM 22185</strain>
    </source>
</reference>
<protein>
    <recommendedName>
        <fullName evidence="4">Cell wall anchor protein</fullName>
    </recommendedName>
</protein>
<gene>
    <name evidence="2" type="ORF">BKA02_000732</name>
</gene>
<feature type="transmembrane region" description="Helical" evidence="1">
    <location>
        <begin position="191"/>
        <end position="215"/>
    </location>
</feature>
<evidence type="ECO:0000256" key="1">
    <source>
        <dbReference type="SAM" id="Phobius"/>
    </source>
</evidence>
<feature type="transmembrane region" description="Helical" evidence="1">
    <location>
        <begin position="51"/>
        <end position="71"/>
    </location>
</feature>
<keyword evidence="1" id="KW-1133">Transmembrane helix</keyword>
<accession>A0A7Y9JLG3</accession>
<dbReference type="InterPro" id="IPR025238">
    <property type="entry name" value="DUF4184"/>
</dbReference>
<comment type="caution">
    <text evidence="2">The sequence shown here is derived from an EMBL/GenBank/DDBJ whole genome shotgun (WGS) entry which is preliminary data.</text>
</comment>
<feature type="transmembrane region" description="Helical" evidence="1">
    <location>
        <begin position="155"/>
        <end position="176"/>
    </location>
</feature>
<keyword evidence="1" id="KW-0812">Transmembrane</keyword>
<evidence type="ECO:0000313" key="2">
    <source>
        <dbReference type="EMBL" id="NYD53677.1"/>
    </source>
</evidence>
<sequence>MPFTPSHAVVALPFVRTPIVPAAIAVGAMTPDLPLFVRAVVPDYGTTHDVRMLPLTMLIALVLLLAWRLLLRPATRIVLPRPIAERLPVAWDGGIRAGWRETFPSVVGVLWLLVALGLGVLSHILWDSLTHEGRGGVQLLPVLGEPWGPLPGYKWLQYGSGVLGLAGIAIFALVWLTRRTPSPVAHPAPRIVFWLWLAALPVALGIATAIGLAAFVPLDAEFTIAHLAYRVLPPACAVWGAATFVLCLVLPQRWRVTTR</sequence>
<evidence type="ECO:0000313" key="3">
    <source>
        <dbReference type="Proteomes" id="UP000552045"/>
    </source>
</evidence>
<dbReference type="AlphaFoldDB" id="A0A7Y9JLG3"/>
<dbReference type="Proteomes" id="UP000552045">
    <property type="component" value="Unassembled WGS sequence"/>
</dbReference>
<organism evidence="2 3">
    <name type="scientific">Microbacterium pseudoresistens</name>
    <dbReference type="NCBI Taxonomy" id="640634"/>
    <lineage>
        <taxon>Bacteria</taxon>
        <taxon>Bacillati</taxon>
        <taxon>Actinomycetota</taxon>
        <taxon>Actinomycetes</taxon>
        <taxon>Micrococcales</taxon>
        <taxon>Microbacteriaceae</taxon>
        <taxon>Microbacterium</taxon>
    </lineage>
</organism>
<feature type="transmembrane region" description="Helical" evidence="1">
    <location>
        <begin position="227"/>
        <end position="250"/>
    </location>
</feature>
<name>A0A7Y9JLG3_9MICO</name>
<proteinExistence type="predicted"/>
<feature type="transmembrane region" description="Helical" evidence="1">
    <location>
        <begin position="106"/>
        <end position="126"/>
    </location>
</feature>
<dbReference type="Pfam" id="PF13803">
    <property type="entry name" value="DUF4184"/>
    <property type="match status" value="1"/>
</dbReference>
<evidence type="ECO:0008006" key="4">
    <source>
        <dbReference type="Google" id="ProtNLM"/>
    </source>
</evidence>